<dbReference type="AlphaFoldDB" id="A0A517ZR31"/>
<evidence type="ECO:0000313" key="1">
    <source>
        <dbReference type="EMBL" id="QDU44944.1"/>
    </source>
</evidence>
<proteinExistence type="predicted"/>
<name>A0A517ZR31_9PLAN</name>
<dbReference type="EMBL" id="CP036276">
    <property type="protein sequence ID" value="QDU44944.1"/>
    <property type="molecule type" value="Genomic_DNA"/>
</dbReference>
<sequence length="32" mass="3474">MARLVGHMKSRCYDKPTAAGQDAADGLMRIIP</sequence>
<accession>A0A517ZR31</accession>
<evidence type="ECO:0000313" key="2">
    <source>
        <dbReference type="Proteomes" id="UP000319383"/>
    </source>
</evidence>
<keyword evidence="2" id="KW-1185">Reference proteome</keyword>
<dbReference type="KEGG" id="sdyn:Mal52_34300"/>
<dbReference type="Proteomes" id="UP000319383">
    <property type="component" value="Chromosome"/>
</dbReference>
<reference evidence="1 2" key="1">
    <citation type="submission" date="2019-02" db="EMBL/GenBank/DDBJ databases">
        <title>Deep-cultivation of Planctomycetes and their phenomic and genomic characterization uncovers novel biology.</title>
        <authorList>
            <person name="Wiegand S."/>
            <person name="Jogler M."/>
            <person name="Boedeker C."/>
            <person name="Pinto D."/>
            <person name="Vollmers J."/>
            <person name="Rivas-Marin E."/>
            <person name="Kohn T."/>
            <person name="Peeters S.H."/>
            <person name="Heuer A."/>
            <person name="Rast P."/>
            <person name="Oberbeckmann S."/>
            <person name="Bunk B."/>
            <person name="Jeske O."/>
            <person name="Meyerdierks A."/>
            <person name="Storesund J.E."/>
            <person name="Kallscheuer N."/>
            <person name="Luecker S."/>
            <person name="Lage O.M."/>
            <person name="Pohl T."/>
            <person name="Merkel B.J."/>
            <person name="Hornburger P."/>
            <person name="Mueller R.-W."/>
            <person name="Bruemmer F."/>
            <person name="Labrenz M."/>
            <person name="Spormann A.M."/>
            <person name="Op den Camp H."/>
            <person name="Overmann J."/>
            <person name="Amann R."/>
            <person name="Jetten M.S.M."/>
            <person name="Mascher T."/>
            <person name="Medema M.H."/>
            <person name="Devos D.P."/>
            <person name="Kaster A.-K."/>
            <person name="Ovreas L."/>
            <person name="Rohde M."/>
            <person name="Galperin M.Y."/>
            <person name="Jogler C."/>
        </authorList>
    </citation>
    <scope>NUCLEOTIDE SEQUENCE [LARGE SCALE GENOMIC DNA]</scope>
    <source>
        <strain evidence="1 2">Mal52</strain>
    </source>
</reference>
<protein>
    <submittedName>
        <fullName evidence="1">Uncharacterized protein</fullName>
    </submittedName>
</protein>
<organism evidence="1 2">
    <name type="scientific">Symmachiella dynata</name>
    <dbReference type="NCBI Taxonomy" id="2527995"/>
    <lineage>
        <taxon>Bacteria</taxon>
        <taxon>Pseudomonadati</taxon>
        <taxon>Planctomycetota</taxon>
        <taxon>Planctomycetia</taxon>
        <taxon>Planctomycetales</taxon>
        <taxon>Planctomycetaceae</taxon>
        <taxon>Symmachiella</taxon>
    </lineage>
</organism>
<gene>
    <name evidence="1" type="ORF">Mal52_34300</name>
</gene>